<protein>
    <submittedName>
        <fullName evidence="1">N(4)-(Beta-N-acetylglucosaminyl)-L-asparaginase</fullName>
    </submittedName>
</protein>
<sequence>MRSRRDFLKFSALSSAALLTPTLQSFSFAGKRKGNKPLMISTWNHGFGANAAGWEILEKGGSSLDAVEAGVRVPEADPNERSVGYGGLPDRDGKVTLDACIMNHEYECGAVAFIEDIMHPISVARLVMEKTPHAMIVGEGAKQFALDQGFKEENLLTEKSKKDWEEWLKKSEYKPVINIENHDTIGALAIDAKGHIAGACTTSGAAYKMHGRVGDSPLIGAGLFVDGEIGAACATGLGEAVIRTAGSAMVVEHMRNGKSPAEACEMAVQRIMHTHKNKMENLQVGFLAINKDGEYGGFSIRNGFNFAVVDTEKGNRMEDAEFKIKW</sequence>
<dbReference type="Proteomes" id="UP000682802">
    <property type="component" value="Chromosome 1"/>
</dbReference>
<dbReference type="EMBL" id="CP076128">
    <property type="protein sequence ID" value="QWG07892.1"/>
    <property type="molecule type" value="Genomic_DNA"/>
</dbReference>
<dbReference type="PANTHER" id="PTHR10188:SF6">
    <property type="entry name" value="N(4)-(BETA-N-ACETYLGLUCOSAMINYL)-L-ASPARAGINASE"/>
    <property type="match status" value="1"/>
</dbReference>
<gene>
    <name evidence="1" type="ORF">KM029_02840</name>
</gene>
<evidence type="ECO:0000313" key="1">
    <source>
        <dbReference type="EMBL" id="QWG07892.1"/>
    </source>
</evidence>
<evidence type="ECO:0000313" key="2">
    <source>
        <dbReference type="Proteomes" id="UP000682802"/>
    </source>
</evidence>
<dbReference type="Pfam" id="PF01112">
    <property type="entry name" value="Asparaginase_2"/>
    <property type="match status" value="1"/>
</dbReference>
<dbReference type="PROSITE" id="PS51318">
    <property type="entry name" value="TAT"/>
    <property type="match status" value="1"/>
</dbReference>
<dbReference type="SUPFAM" id="SSF56235">
    <property type="entry name" value="N-terminal nucleophile aminohydrolases (Ntn hydrolases)"/>
    <property type="match status" value="1"/>
</dbReference>
<dbReference type="NCBIfam" id="TIGR01409">
    <property type="entry name" value="TAT_signal_seq"/>
    <property type="match status" value="1"/>
</dbReference>
<organism evidence="1 2">
    <name type="scientific">Flammeovirga kamogawensis</name>
    <dbReference type="NCBI Taxonomy" id="373891"/>
    <lineage>
        <taxon>Bacteria</taxon>
        <taxon>Pseudomonadati</taxon>
        <taxon>Bacteroidota</taxon>
        <taxon>Cytophagia</taxon>
        <taxon>Cytophagales</taxon>
        <taxon>Flammeovirgaceae</taxon>
        <taxon>Flammeovirga</taxon>
    </lineage>
</organism>
<reference evidence="1 2" key="1">
    <citation type="submission" date="2021-05" db="EMBL/GenBank/DDBJ databases">
        <title>Comparative genomic studies on the polysaccharide-degrading batcterial strains of the Flammeovirga genus.</title>
        <authorList>
            <person name="Zewei F."/>
            <person name="Zheng Z."/>
            <person name="Yu L."/>
            <person name="Ruyue G."/>
            <person name="Yanhong M."/>
            <person name="Yuanyuan C."/>
            <person name="Jingyan G."/>
            <person name="Wenjun H."/>
        </authorList>
    </citation>
    <scope>NUCLEOTIDE SEQUENCE [LARGE SCALE GENOMIC DNA]</scope>
    <source>
        <strain evidence="1 2">YS10</strain>
    </source>
</reference>
<dbReference type="PANTHER" id="PTHR10188">
    <property type="entry name" value="L-ASPARAGINASE"/>
    <property type="match status" value="1"/>
</dbReference>
<dbReference type="InterPro" id="IPR006311">
    <property type="entry name" value="TAT_signal"/>
</dbReference>
<dbReference type="InterPro" id="IPR029055">
    <property type="entry name" value="Ntn_hydrolases_N"/>
</dbReference>
<dbReference type="Gene3D" id="3.60.20.30">
    <property type="entry name" value="(Glycosyl)asparaginase"/>
    <property type="match status" value="1"/>
</dbReference>
<dbReference type="RefSeq" id="WP_144075274.1">
    <property type="nucleotide sequence ID" value="NZ_CP076128.1"/>
</dbReference>
<accession>A0ABX8GX32</accession>
<dbReference type="InterPro" id="IPR000246">
    <property type="entry name" value="Peptidase_T2"/>
</dbReference>
<dbReference type="InterPro" id="IPR019546">
    <property type="entry name" value="TAT_signal_bac_arc"/>
</dbReference>
<name>A0ABX8GX32_9BACT</name>
<proteinExistence type="predicted"/>
<dbReference type="CDD" id="cd04513">
    <property type="entry name" value="Glycosylasparaginase"/>
    <property type="match status" value="1"/>
</dbReference>
<keyword evidence="2" id="KW-1185">Reference proteome</keyword>